<proteinExistence type="predicted"/>
<comment type="caution">
    <text evidence="1">The sequence shown here is derived from an EMBL/GenBank/DDBJ whole genome shotgun (WGS) entry which is preliminary data.</text>
</comment>
<reference evidence="1 2" key="1">
    <citation type="submission" date="2019-06" db="EMBL/GenBank/DDBJ databases">
        <title>Whole genome shotgun sequence of Brevibacillus parabrevis NBRC 12334.</title>
        <authorList>
            <person name="Hosoyama A."/>
            <person name="Uohara A."/>
            <person name="Ohji S."/>
            <person name="Ichikawa N."/>
        </authorList>
    </citation>
    <scope>NUCLEOTIDE SEQUENCE [LARGE SCALE GENOMIC DNA]</scope>
    <source>
        <strain evidence="1 2">NBRC 12334</strain>
    </source>
</reference>
<gene>
    <name evidence="1" type="ORF">BPA01_35910</name>
</gene>
<dbReference type="AlphaFoldDB" id="A0A4Y3PUB4"/>
<sequence>MCPSKLRLMSSNAFLAIVPSTSLTSIITAQLYFVKEIKNYSNPVDILSTGFFSAN</sequence>
<accession>A0A4Y3PUB4</accession>
<organism evidence="1 2">
    <name type="scientific">Brevibacillus parabrevis</name>
    <dbReference type="NCBI Taxonomy" id="54914"/>
    <lineage>
        <taxon>Bacteria</taxon>
        <taxon>Bacillati</taxon>
        <taxon>Bacillota</taxon>
        <taxon>Bacilli</taxon>
        <taxon>Bacillales</taxon>
        <taxon>Paenibacillaceae</taxon>
        <taxon>Brevibacillus</taxon>
    </lineage>
</organism>
<keyword evidence="2" id="KW-1185">Reference proteome</keyword>
<dbReference type="EMBL" id="BJMH01000018">
    <property type="protein sequence ID" value="GEB34011.1"/>
    <property type="molecule type" value="Genomic_DNA"/>
</dbReference>
<evidence type="ECO:0000313" key="2">
    <source>
        <dbReference type="Proteomes" id="UP000316882"/>
    </source>
</evidence>
<dbReference type="Proteomes" id="UP000316882">
    <property type="component" value="Unassembled WGS sequence"/>
</dbReference>
<protein>
    <submittedName>
        <fullName evidence="1">Uncharacterized protein</fullName>
    </submittedName>
</protein>
<evidence type="ECO:0000313" key="1">
    <source>
        <dbReference type="EMBL" id="GEB34011.1"/>
    </source>
</evidence>
<name>A0A4Y3PUB4_BREPA</name>